<evidence type="ECO:0000313" key="1">
    <source>
        <dbReference type="EnsemblPlants" id="MELO3C035054.2.1"/>
    </source>
</evidence>
<dbReference type="Gramene" id="MELO3C035054.2.1">
    <property type="protein sequence ID" value="MELO3C035054.2.1"/>
    <property type="gene ID" value="MELO3C035054.2"/>
</dbReference>
<dbReference type="EnsemblPlants" id="MELO3C035054.2.1">
    <property type="protein sequence ID" value="MELO3C035054.2.1"/>
    <property type="gene ID" value="MELO3C035054.2"/>
</dbReference>
<organism evidence="1">
    <name type="scientific">Cucumis melo</name>
    <name type="common">Muskmelon</name>
    <dbReference type="NCBI Taxonomy" id="3656"/>
    <lineage>
        <taxon>Eukaryota</taxon>
        <taxon>Viridiplantae</taxon>
        <taxon>Streptophyta</taxon>
        <taxon>Embryophyta</taxon>
        <taxon>Tracheophyta</taxon>
        <taxon>Spermatophyta</taxon>
        <taxon>Magnoliopsida</taxon>
        <taxon>eudicotyledons</taxon>
        <taxon>Gunneridae</taxon>
        <taxon>Pentapetalae</taxon>
        <taxon>rosids</taxon>
        <taxon>fabids</taxon>
        <taxon>Cucurbitales</taxon>
        <taxon>Cucurbitaceae</taxon>
        <taxon>Benincaseae</taxon>
        <taxon>Cucumis</taxon>
    </lineage>
</organism>
<sequence>MGLCTLKVSSRVEVFPSTKIQTLPSLKRIAQKFPCHHQPYLRRTLGMGCYNINSRTTNWY</sequence>
<dbReference type="AlphaFoldDB" id="A0A9I9EKH2"/>
<accession>A0A9I9EKH2</accession>
<reference evidence="1" key="1">
    <citation type="submission" date="2023-03" db="UniProtKB">
        <authorList>
            <consortium name="EnsemblPlants"/>
        </authorList>
    </citation>
    <scope>IDENTIFICATION</scope>
</reference>
<name>A0A9I9EKH2_CUCME</name>
<proteinExistence type="predicted"/>
<protein>
    <submittedName>
        <fullName evidence="1">Uncharacterized protein</fullName>
    </submittedName>
</protein>